<protein>
    <submittedName>
        <fullName evidence="1">Uncharacterized protein</fullName>
    </submittedName>
</protein>
<evidence type="ECO:0000313" key="1">
    <source>
        <dbReference type="EMBL" id="CDW38765.1"/>
    </source>
</evidence>
<accession>A0A0K2UKY5</accession>
<name>A0A0K2UKY5_LEPSM</name>
<reference evidence="1" key="1">
    <citation type="submission" date="2014-05" db="EMBL/GenBank/DDBJ databases">
        <authorList>
            <person name="Chronopoulou M."/>
        </authorList>
    </citation>
    <scope>NUCLEOTIDE SEQUENCE</scope>
    <source>
        <tissue evidence="1">Whole organism</tissue>
    </source>
</reference>
<organism evidence="1">
    <name type="scientific">Lepeophtheirus salmonis</name>
    <name type="common">Salmon louse</name>
    <name type="synonym">Caligus salmonis</name>
    <dbReference type="NCBI Taxonomy" id="72036"/>
    <lineage>
        <taxon>Eukaryota</taxon>
        <taxon>Metazoa</taxon>
        <taxon>Ecdysozoa</taxon>
        <taxon>Arthropoda</taxon>
        <taxon>Crustacea</taxon>
        <taxon>Multicrustacea</taxon>
        <taxon>Hexanauplia</taxon>
        <taxon>Copepoda</taxon>
        <taxon>Siphonostomatoida</taxon>
        <taxon>Caligidae</taxon>
        <taxon>Lepeophtheirus</taxon>
    </lineage>
</organism>
<dbReference type="EMBL" id="HACA01021404">
    <property type="protein sequence ID" value="CDW38765.1"/>
    <property type="molecule type" value="Transcribed_RNA"/>
</dbReference>
<proteinExistence type="predicted"/>
<dbReference type="AlphaFoldDB" id="A0A0K2UKY5"/>
<sequence>MDKEFVIKAYVKFRNRLETMVEAGGD</sequence>